<evidence type="ECO:0000313" key="4">
    <source>
        <dbReference type="Proteomes" id="UP000284706"/>
    </source>
</evidence>
<dbReference type="InParanoid" id="A0A409Y5G6"/>
<keyword evidence="1" id="KW-0863">Zinc-finger</keyword>
<keyword evidence="1" id="KW-0479">Metal-binding</keyword>
<dbReference type="EMBL" id="NHYE01001139">
    <property type="protein sequence ID" value="PPQ98219.1"/>
    <property type="molecule type" value="Genomic_DNA"/>
</dbReference>
<evidence type="ECO:0000256" key="1">
    <source>
        <dbReference type="PROSITE-ProRule" id="PRU00325"/>
    </source>
</evidence>
<comment type="caution">
    <text evidence="3">The sequence shown here is derived from an EMBL/GenBank/DDBJ whole genome shotgun (WGS) entry which is preliminary data.</text>
</comment>
<gene>
    <name evidence="3" type="ORF">CVT26_003471</name>
</gene>
<dbReference type="OrthoDB" id="337581at2759"/>
<feature type="domain" description="SWIM-type" evidence="2">
    <location>
        <begin position="80"/>
        <end position="139"/>
    </location>
</feature>
<protein>
    <recommendedName>
        <fullName evidence="2">SWIM-type domain-containing protein</fullName>
    </recommendedName>
</protein>
<sequence>MGFEDLLSFAEAVLEYVRPVPEEVLIKLFAIFPHTLVIAALDVIDRKNGKFPAESRVYLQLYTTAWGHTEFEVIGSIATYSVLLDIKGSSMPYSCSCPAFIYSVMNAHHGRCYSNLTARCCLAELSKCKHVLAAHLARKMNVCILRQTNVDDLAALFLRQFPMPAKPQG</sequence>
<evidence type="ECO:0000313" key="3">
    <source>
        <dbReference type="EMBL" id="PPQ98219.1"/>
    </source>
</evidence>
<name>A0A409Y5G6_9AGAR</name>
<proteinExistence type="predicted"/>
<dbReference type="Proteomes" id="UP000284706">
    <property type="component" value="Unassembled WGS sequence"/>
</dbReference>
<evidence type="ECO:0000259" key="2">
    <source>
        <dbReference type="PROSITE" id="PS50966"/>
    </source>
</evidence>
<dbReference type="PROSITE" id="PS50966">
    <property type="entry name" value="ZF_SWIM"/>
    <property type="match status" value="1"/>
</dbReference>
<dbReference type="InterPro" id="IPR007527">
    <property type="entry name" value="Znf_SWIM"/>
</dbReference>
<dbReference type="AlphaFoldDB" id="A0A409Y5G6"/>
<keyword evidence="1" id="KW-0862">Zinc</keyword>
<organism evidence="3 4">
    <name type="scientific">Gymnopilus dilepis</name>
    <dbReference type="NCBI Taxonomy" id="231916"/>
    <lineage>
        <taxon>Eukaryota</taxon>
        <taxon>Fungi</taxon>
        <taxon>Dikarya</taxon>
        <taxon>Basidiomycota</taxon>
        <taxon>Agaricomycotina</taxon>
        <taxon>Agaricomycetes</taxon>
        <taxon>Agaricomycetidae</taxon>
        <taxon>Agaricales</taxon>
        <taxon>Agaricineae</taxon>
        <taxon>Hymenogastraceae</taxon>
        <taxon>Gymnopilus</taxon>
    </lineage>
</organism>
<reference evidence="3 4" key="1">
    <citation type="journal article" date="2018" name="Evol. Lett.">
        <title>Horizontal gene cluster transfer increased hallucinogenic mushroom diversity.</title>
        <authorList>
            <person name="Reynolds H.T."/>
            <person name="Vijayakumar V."/>
            <person name="Gluck-Thaler E."/>
            <person name="Korotkin H.B."/>
            <person name="Matheny P.B."/>
            <person name="Slot J.C."/>
        </authorList>
    </citation>
    <scope>NUCLEOTIDE SEQUENCE [LARGE SCALE GENOMIC DNA]</scope>
    <source>
        <strain evidence="3 4">SRW20</strain>
    </source>
</reference>
<accession>A0A409Y5G6</accession>
<dbReference type="GO" id="GO:0008270">
    <property type="term" value="F:zinc ion binding"/>
    <property type="evidence" value="ECO:0007669"/>
    <property type="project" value="UniProtKB-KW"/>
</dbReference>
<keyword evidence="4" id="KW-1185">Reference proteome</keyword>